<dbReference type="InterPro" id="IPR019392">
    <property type="entry name" value="Miga"/>
</dbReference>
<evidence type="ECO:0000256" key="4">
    <source>
        <dbReference type="ARBA" id="ARBA00022787"/>
    </source>
</evidence>
<proteinExistence type="inferred from homology"/>
<evidence type="ECO:0000256" key="8">
    <source>
        <dbReference type="SAM" id="MobiDB-lite"/>
    </source>
</evidence>
<evidence type="ECO:0000256" key="3">
    <source>
        <dbReference type="ARBA" id="ARBA00022692"/>
    </source>
</evidence>
<gene>
    <name evidence="10" type="ORF">pipiens_005111</name>
</gene>
<keyword evidence="4" id="KW-1000">Mitochondrion outer membrane</keyword>
<evidence type="ECO:0008006" key="12">
    <source>
        <dbReference type="Google" id="ProtNLM"/>
    </source>
</evidence>
<dbReference type="EMBL" id="JBEHCU010014070">
    <property type="protein sequence ID" value="KAL1373704.1"/>
    <property type="molecule type" value="Genomic_DNA"/>
</dbReference>
<comment type="subcellular location">
    <subcellularLocation>
        <location evidence="1">Mitochondrion outer membrane</location>
    </subcellularLocation>
</comment>
<keyword evidence="7 9" id="KW-0472">Membrane</keyword>
<reference evidence="10 11" key="1">
    <citation type="submission" date="2024-05" db="EMBL/GenBank/DDBJ databases">
        <title>Culex pipiens pipiens assembly and annotation.</title>
        <authorList>
            <person name="Alout H."/>
            <person name="Durand T."/>
        </authorList>
    </citation>
    <scope>NUCLEOTIDE SEQUENCE [LARGE SCALE GENOMIC DNA]</scope>
    <source>
        <strain evidence="10">HA-2024</strain>
        <tissue evidence="10">Whole body</tissue>
    </source>
</reference>
<evidence type="ECO:0000313" key="11">
    <source>
        <dbReference type="Proteomes" id="UP001562425"/>
    </source>
</evidence>
<dbReference type="GO" id="GO:0005741">
    <property type="term" value="C:mitochondrial outer membrane"/>
    <property type="evidence" value="ECO:0007669"/>
    <property type="project" value="UniProtKB-SubCell"/>
</dbReference>
<keyword evidence="3 9" id="KW-0812">Transmembrane</keyword>
<feature type="transmembrane region" description="Helical" evidence="9">
    <location>
        <begin position="17"/>
        <end position="37"/>
    </location>
</feature>
<keyword evidence="6" id="KW-0496">Mitochondrion</keyword>
<evidence type="ECO:0000256" key="7">
    <source>
        <dbReference type="ARBA" id="ARBA00023136"/>
    </source>
</evidence>
<comment type="caution">
    <text evidence="10">The sequence shown here is derived from an EMBL/GenBank/DDBJ whole genome shotgun (WGS) entry which is preliminary data.</text>
</comment>
<dbReference type="AlphaFoldDB" id="A0ABD1CCE1"/>
<dbReference type="PANTHER" id="PTHR21508">
    <property type="entry name" value="MITOGUARDIN"/>
    <property type="match status" value="1"/>
</dbReference>
<evidence type="ECO:0000256" key="5">
    <source>
        <dbReference type="ARBA" id="ARBA00022989"/>
    </source>
</evidence>
<protein>
    <recommendedName>
        <fullName evidence="12">Mitoguardin</fullName>
    </recommendedName>
</protein>
<feature type="region of interest" description="Disordered" evidence="8">
    <location>
        <begin position="40"/>
        <end position="83"/>
    </location>
</feature>
<keyword evidence="11" id="KW-1185">Reference proteome</keyword>
<evidence type="ECO:0000256" key="2">
    <source>
        <dbReference type="ARBA" id="ARBA00008969"/>
    </source>
</evidence>
<dbReference type="PANTHER" id="PTHR21508:SF5">
    <property type="entry name" value="MITOGUARDIN"/>
    <property type="match status" value="1"/>
</dbReference>
<sequence>MSVSRLLPFNLTTSQKVIVVSVTAGMAVLGVIASYLGRRRTPKPQQRRLRKPGGRKTRNSVRSPNDIISLAGSKASGRSYSPGGSIHGLSDRMSLASGSLAAAGAGPIGGTTPLTPQQLGVMGMEALETVISYWEDALTGRNDIDIPSRLSADQEEFCRELQNLLDAAYNLQENGELLFLDERSVLYRDDENKATQAASLSNGHRSSSDPNMDSAESFASALDQVADLREFEDYGEVFSDVENYPLYQSALELLDDQPIPCRTIRTDMVGCNSDAEYYAKLHCIRLAFQLLFKDPKISRWVADTGRQVLTDLLCLGDKDPKDFLVSYESMLEFLQNQDNWPDIEAELESRQVKAITFYDIVLDFIILDAFRDLDTPPNSVLAVINNRFLSNSFKETALTTAVWSVLKAKKRLLKFPNGFMSHFYCVTEQLSPLMVWGFFGPDEDLKEVCKYFKDQMVGFMIDMYNFQKMRYTTVEELAEDIHTNMRMRVNNIGVKFSHFSRLETSTRSVPFQFFFRSAIGIESEHISLNHHGQDYESG</sequence>
<evidence type="ECO:0000256" key="9">
    <source>
        <dbReference type="SAM" id="Phobius"/>
    </source>
</evidence>
<organism evidence="10 11">
    <name type="scientific">Culex pipiens pipiens</name>
    <name type="common">Northern house mosquito</name>
    <dbReference type="NCBI Taxonomy" id="38569"/>
    <lineage>
        <taxon>Eukaryota</taxon>
        <taxon>Metazoa</taxon>
        <taxon>Ecdysozoa</taxon>
        <taxon>Arthropoda</taxon>
        <taxon>Hexapoda</taxon>
        <taxon>Insecta</taxon>
        <taxon>Pterygota</taxon>
        <taxon>Neoptera</taxon>
        <taxon>Endopterygota</taxon>
        <taxon>Diptera</taxon>
        <taxon>Nematocera</taxon>
        <taxon>Culicoidea</taxon>
        <taxon>Culicidae</taxon>
        <taxon>Culicinae</taxon>
        <taxon>Culicini</taxon>
        <taxon>Culex</taxon>
        <taxon>Culex</taxon>
    </lineage>
</organism>
<dbReference type="GO" id="GO:0008053">
    <property type="term" value="P:mitochondrial fusion"/>
    <property type="evidence" value="ECO:0007669"/>
    <property type="project" value="UniProtKB-ARBA"/>
</dbReference>
<comment type="similarity">
    <text evidence="2">Belongs to the mitoguardin family.</text>
</comment>
<feature type="compositionally biased region" description="Basic residues" evidence="8">
    <location>
        <begin position="40"/>
        <end position="59"/>
    </location>
</feature>
<dbReference type="Proteomes" id="UP001562425">
    <property type="component" value="Unassembled WGS sequence"/>
</dbReference>
<evidence type="ECO:0000256" key="6">
    <source>
        <dbReference type="ARBA" id="ARBA00023128"/>
    </source>
</evidence>
<accession>A0ABD1CCE1</accession>
<dbReference type="Pfam" id="PF10265">
    <property type="entry name" value="Miga"/>
    <property type="match status" value="1"/>
</dbReference>
<evidence type="ECO:0000313" key="10">
    <source>
        <dbReference type="EMBL" id="KAL1373704.1"/>
    </source>
</evidence>
<name>A0ABD1CCE1_CULPP</name>
<evidence type="ECO:0000256" key="1">
    <source>
        <dbReference type="ARBA" id="ARBA00004294"/>
    </source>
</evidence>
<keyword evidence="5 9" id="KW-1133">Transmembrane helix</keyword>